<comment type="caution">
    <text evidence="3">The sequence shown here is derived from an EMBL/GenBank/DDBJ whole genome shotgun (WGS) entry which is preliminary data.</text>
</comment>
<feature type="compositionally biased region" description="Basic and acidic residues" evidence="2">
    <location>
        <begin position="225"/>
        <end position="236"/>
    </location>
</feature>
<feature type="compositionally biased region" description="Low complexity" evidence="2">
    <location>
        <begin position="184"/>
        <end position="203"/>
    </location>
</feature>
<evidence type="ECO:0000313" key="4">
    <source>
        <dbReference type="Proteomes" id="UP001276659"/>
    </source>
</evidence>
<feature type="region of interest" description="Disordered" evidence="2">
    <location>
        <begin position="184"/>
        <end position="240"/>
    </location>
</feature>
<feature type="region of interest" description="Disordered" evidence="2">
    <location>
        <begin position="24"/>
        <end position="51"/>
    </location>
</feature>
<dbReference type="CDD" id="cd14688">
    <property type="entry name" value="bZIP_YAP"/>
    <property type="match status" value="1"/>
</dbReference>
<organism evidence="3 4">
    <name type="scientific">Lepraria neglecta</name>
    <dbReference type="NCBI Taxonomy" id="209136"/>
    <lineage>
        <taxon>Eukaryota</taxon>
        <taxon>Fungi</taxon>
        <taxon>Dikarya</taxon>
        <taxon>Ascomycota</taxon>
        <taxon>Pezizomycotina</taxon>
        <taxon>Lecanoromycetes</taxon>
        <taxon>OSLEUM clade</taxon>
        <taxon>Lecanoromycetidae</taxon>
        <taxon>Lecanorales</taxon>
        <taxon>Lecanorineae</taxon>
        <taxon>Stereocaulaceae</taxon>
        <taxon>Lepraria</taxon>
    </lineage>
</organism>
<reference evidence="3" key="1">
    <citation type="submission" date="2022-11" db="EMBL/GenBank/DDBJ databases">
        <title>Chromosomal genome sequence assembly and mating type (MAT) locus characterization of the leprose asexual lichenized fungus Lepraria neglecta (Nyl.) Erichsen.</title>
        <authorList>
            <person name="Allen J.L."/>
            <person name="Pfeffer B."/>
        </authorList>
    </citation>
    <scope>NUCLEOTIDE SEQUENCE</scope>
    <source>
        <strain evidence="3">Allen 5258</strain>
    </source>
</reference>
<proteinExistence type="predicted"/>
<evidence type="ECO:0000256" key="2">
    <source>
        <dbReference type="SAM" id="MobiDB-lite"/>
    </source>
</evidence>
<name>A0AAD9ZAQ9_9LECA</name>
<dbReference type="PANTHER" id="PTHR42070">
    <property type="entry name" value="FILAMENT ASSOCIATED PROTEIN, PUTATIVE (AFU_ORTHOLOGUE AFUA_8G06630)-RELATED"/>
    <property type="match status" value="1"/>
</dbReference>
<evidence type="ECO:0000256" key="1">
    <source>
        <dbReference type="SAM" id="Coils"/>
    </source>
</evidence>
<dbReference type="AlphaFoldDB" id="A0AAD9ZAQ9"/>
<evidence type="ECO:0008006" key="5">
    <source>
        <dbReference type="Google" id="ProtNLM"/>
    </source>
</evidence>
<dbReference type="Gene3D" id="1.20.5.170">
    <property type="match status" value="1"/>
</dbReference>
<accession>A0AAD9ZAQ9</accession>
<dbReference type="Proteomes" id="UP001276659">
    <property type="component" value="Unassembled WGS sequence"/>
</dbReference>
<keyword evidence="1" id="KW-0175">Coiled coil</keyword>
<feature type="coiled-coil region" evidence="1">
    <location>
        <begin position="51"/>
        <end position="117"/>
    </location>
</feature>
<dbReference type="EMBL" id="JASNWA010000006">
    <property type="protein sequence ID" value="KAK3174730.1"/>
    <property type="molecule type" value="Genomic_DNA"/>
</dbReference>
<dbReference type="PANTHER" id="PTHR42070:SF1">
    <property type="entry name" value="FILAMENT ASSOCIATED PROTEIN, PUTATIVE (AFU_ORTHOLOGUE AFUA_8G06630)-RELATED"/>
    <property type="match status" value="1"/>
</dbReference>
<keyword evidence="4" id="KW-1185">Reference proteome</keyword>
<gene>
    <name evidence="3" type="ORF">OEA41_001976</name>
</gene>
<sequence>MLKYDIAAASSSSSIREHIMALQQHKSDKRLTPSTSTPDPARVRDNQRRSRARRKEYLQELEAKLRQYEALGMQASVDIQTAARAVSAENARLREENGRLIEENERLKERLRIESQQQSIVVTGGDNRGCTKAISDSAVTEPEDSGAGNVPEMLSHESLDSSPHAQRQPTQLVAINFEPSVQTLAPSTHTTPTTLQTPPGTLDPIDENPATHTYHRQSAPESEPSEGHCVRNHESSIGDDTSSCEYAAHIITSMRADISTEDISAHLGCGPNVEEWRKCKVNNAKLFIAMDRYTG</sequence>
<evidence type="ECO:0000313" key="3">
    <source>
        <dbReference type="EMBL" id="KAK3174730.1"/>
    </source>
</evidence>
<feature type="region of interest" description="Disordered" evidence="2">
    <location>
        <begin position="135"/>
        <end position="167"/>
    </location>
</feature>
<protein>
    <recommendedName>
        <fullName evidence="5">BZIP domain-containing protein</fullName>
    </recommendedName>
</protein>